<dbReference type="GeneID" id="88808687"/>
<gene>
    <name evidence="1" type="ORF">GPY48_02310</name>
</gene>
<dbReference type="RefSeq" id="WP_162119903.1">
    <property type="nucleotide sequence ID" value="NZ_CAWNYH010000001.1"/>
</dbReference>
<organism evidence="1 2">
    <name type="scientific">Photorhabdus bodei</name>
    <dbReference type="NCBI Taxonomy" id="2029681"/>
    <lineage>
        <taxon>Bacteria</taxon>
        <taxon>Pseudomonadati</taxon>
        <taxon>Pseudomonadota</taxon>
        <taxon>Gammaproteobacteria</taxon>
        <taxon>Enterobacterales</taxon>
        <taxon>Morganellaceae</taxon>
        <taxon>Photorhabdus</taxon>
    </lineage>
</organism>
<dbReference type="EMBL" id="WSFC01000003">
    <property type="protein sequence ID" value="NDL02135.1"/>
    <property type="molecule type" value="Genomic_DNA"/>
</dbReference>
<protein>
    <submittedName>
        <fullName evidence="1">Uncharacterized protein</fullName>
    </submittedName>
</protein>
<evidence type="ECO:0000313" key="1">
    <source>
        <dbReference type="EMBL" id="NDL02135.1"/>
    </source>
</evidence>
<comment type="caution">
    <text evidence="1">The sequence shown here is derived from an EMBL/GenBank/DDBJ whole genome shotgun (WGS) entry which is preliminary data.</text>
</comment>
<evidence type="ECO:0000313" key="2">
    <source>
        <dbReference type="Proteomes" id="UP000466619"/>
    </source>
</evidence>
<dbReference type="Proteomes" id="UP000466619">
    <property type="component" value="Unassembled WGS sequence"/>
</dbReference>
<proteinExistence type="predicted"/>
<name>A0ABX0AGM5_9GAMM</name>
<accession>A0ABX0AGM5</accession>
<sequence>MTGVSECSQQRGSLKDDGYRNRILFHLGFSKYDDDAQLCLVIKQASSSYLMSFYSP</sequence>
<reference evidence="1 2" key="1">
    <citation type="submission" date="2019-12" db="EMBL/GenBank/DDBJ databases">
        <title>Engineering Photorhabdus to improve their lethality against agricultural pests.</title>
        <authorList>
            <person name="Machado R.A.R."/>
        </authorList>
    </citation>
    <scope>NUCLEOTIDE SEQUENCE [LARGE SCALE GENOMIC DNA]</scope>
    <source>
        <strain evidence="1 2">M-CN4</strain>
    </source>
</reference>
<keyword evidence="2" id="KW-1185">Reference proteome</keyword>